<name>A0A9P9DBT3_9PLEO</name>
<proteinExistence type="predicted"/>
<dbReference type="AlphaFoldDB" id="A0A9P9DBT3"/>
<evidence type="ECO:0000313" key="2">
    <source>
        <dbReference type="Proteomes" id="UP000700596"/>
    </source>
</evidence>
<protein>
    <recommendedName>
        <fullName evidence="3">F-box domain-containing protein</fullName>
    </recommendedName>
</protein>
<keyword evidence="2" id="KW-1185">Reference proteome</keyword>
<evidence type="ECO:0008006" key="3">
    <source>
        <dbReference type="Google" id="ProtNLM"/>
    </source>
</evidence>
<gene>
    <name evidence="1" type="ORF">B0J11DRAFT_120380</name>
</gene>
<dbReference type="EMBL" id="JAGMWT010000015">
    <property type="protein sequence ID" value="KAH7116258.1"/>
    <property type="molecule type" value="Genomic_DNA"/>
</dbReference>
<accession>A0A9P9DBT3</accession>
<comment type="caution">
    <text evidence="1">The sequence shown here is derived from an EMBL/GenBank/DDBJ whole genome shotgun (WGS) entry which is preliminary data.</text>
</comment>
<evidence type="ECO:0000313" key="1">
    <source>
        <dbReference type="EMBL" id="KAH7116258.1"/>
    </source>
</evidence>
<reference evidence="1" key="1">
    <citation type="journal article" date="2021" name="Nat. Commun.">
        <title>Genetic determinants of endophytism in the Arabidopsis root mycobiome.</title>
        <authorList>
            <person name="Mesny F."/>
            <person name="Miyauchi S."/>
            <person name="Thiergart T."/>
            <person name="Pickel B."/>
            <person name="Atanasova L."/>
            <person name="Karlsson M."/>
            <person name="Huettel B."/>
            <person name="Barry K.W."/>
            <person name="Haridas S."/>
            <person name="Chen C."/>
            <person name="Bauer D."/>
            <person name="Andreopoulos W."/>
            <person name="Pangilinan J."/>
            <person name="LaButti K."/>
            <person name="Riley R."/>
            <person name="Lipzen A."/>
            <person name="Clum A."/>
            <person name="Drula E."/>
            <person name="Henrissat B."/>
            <person name="Kohler A."/>
            <person name="Grigoriev I.V."/>
            <person name="Martin F.M."/>
            <person name="Hacquard S."/>
        </authorList>
    </citation>
    <scope>NUCLEOTIDE SEQUENCE</scope>
    <source>
        <strain evidence="1">MPI-CAGE-CH-0243</strain>
    </source>
</reference>
<dbReference type="Proteomes" id="UP000700596">
    <property type="component" value="Unassembled WGS sequence"/>
</dbReference>
<organism evidence="1 2">
    <name type="scientific">Dendryphion nanum</name>
    <dbReference type="NCBI Taxonomy" id="256645"/>
    <lineage>
        <taxon>Eukaryota</taxon>
        <taxon>Fungi</taxon>
        <taxon>Dikarya</taxon>
        <taxon>Ascomycota</taxon>
        <taxon>Pezizomycotina</taxon>
        <taxon>Dothideomycetes</taxon>
        <taxon>Pleosporomycetidae</taxon>
        <taxon>Pleosporales</taxon>
        <taxon>Torulaceae</taxon>
        <taxon>Dendryphion</taxon>
    </lineage>
</organism>
<dbReference type="OrthoDB" id="5397557at2759"/>
<sequence length="422" mass="48768">MPDLIMGAIQSEGPWTKPLNWNLHVTGMSGEACLPFGLYVQQSTPVDLPSFAFPQFFDLPTELQLRVLYFCDQPTLFALMRSSSTLRGDAQKLFWSCEEAWYIVDAGWLNGGGFPGNEHYDPCILPFIEQVEVQFDCYYKITQEMTLSGYGLTPVEIPKSLEEIVKDFWLKFRHRFPHAKRVVLTDQDWRKPTNMDTHHFKTAALMSPPDIVVSASCCQTVAGTRRGEKKLWRCVDGKWMEVNAAWSRQLVLLPPKEFRGPVGMWTRNEYNGARGTSWEYAIKLLIIEAIERHHFDGRQERLYCHDSRCGAHFDQAGEYTLHVYDNGFSHMPSHHNLPEEVKEEFEQHKTRVNERYHPNKENIFSNMAKIWGKAGSETARVAGEEFLHQLDNDPLYYTGGPSNESVMWVRYKVFMDHPDFPG</sequence>